<gene>
    <name evidence="2" type="ORF">UABAM_00625</name>
</gene>
<evidence type="ECO:0000313" key="3">
    <source>
        <dbReference type="Proteomes" id="UP000326354"/>
    </source>
</evidence>
<protein>
    <submittedName>
        <fullName evidence="2">Uncharacterized protein</fullName>
    </submittedName>
</protein>
<keyword evidence="1" id="KW-1133">Transmembrane helix</keyword>
<feature type="transmembrane region" description="Helical" evidence="1">
    <location>
        <begin position="30"/>
        <end position="50"/>
    </location>
</feature>
<accession>A0A5S9IJ14</accession>
<sequence length="195" mass="22108">MQRWNYPQFRPGIMGKIEKVVGPGMSKTELVVVFASGTVAATMMIAFSVYKDPQWSLLQTIIATLLVFDLVGGAVCNATSPTKRWYHRAQSSRQSRILFVVGHAAYPFLVAWLFRAMDWKYFCVVYGYLCFSAVIVAFTALYLQRCVAVLILCGAIFIDSYIFTLTPGFEWFIPILFLKLIVGHMVKEEPYTAEE</sequence>
<keyword evidence="3" id="KW-1185">Reference proteome</keyword>
<keyword evidence="1" id="KW-0472">Membrane</keyword>
<evidence type="ECO:0000313" key="2">
    <source>
        <dbReference type="EMBL" id="BBM82282.1"/>
    </source>
</evidence>
<feature type="transmembrane region" description="Helical" evidence="1">
    <location>
        <begin position="56"/>
        <end position="76"/>
    </location>
</feature>
<keyword evidence="1" id="KW-0812">Transmembrane</keyword>
<reference evidence="2 3" key="1">
    <citation type="submission" date="2019-08" db="EMBL/GenBank/DDBJ databases">
        <title>Complete genome sequence of Candidatus Uab amorphum.</title>
        <authorList>
            <person name="Shiratori T."/>
            <person name="Suzuki S."/>
            <person name="Kakizawa Y."/>
            <person name="Ishida K."/>
        </authorList>
    </citation>
    <scope>NUCLEOTIDE SEQUENCE [LARGE SCALE GENOMIC DNA]</scope>
    <source>
        <strain evidence="2 3">SRT547</strain>
    </source>
</reference>
<proteinExistence type="predicted"/>
<dbReference type="AlphaFoldDB" id="A0A5S9IJ14"/>
<feature type="transmembrane region" description="Helical" evidence="1">
    <location>
        <begin position="97"/>
        <end position="113"/>
    </location>
</feature>
<evidence type="ECO:0000256" key="1">
    <source>
        <dbReference type="SAM" id="Phobius"/>
    </source>
</evidence>
<feature type="transmembrane region" description="Helical" evidence="1">
    <location>
        <begin position="119"/>
        <end position="139"/>
    </location>
</feature>
<dbReference type="RefSeq" id="WP_151966531.1">
    <property type="nucleotide sequence ID" value="NZ_AP019860.1"/>
</dbReference>
<dbReference type="Proteomes" id="UP000326354">
    <property type="component" value="Chromosome"/>
</dbReference>
<feature type="transmembrane region" description="Helical" evidence="1">
    <location>
        <begin position="146"/>
        <end position="163"/>
    </location>
</feature>
<organism evidence="2 3">
    <name type="scientific">Uabimicrobium amorphum</name>
    <dbReference type="NCBI Taxonomy" id="2596890"/>
    <lineage>
        <taxon>Bacteria</taxon>
        <taxon>Pseudomonadati</taxon>
        <taxon>Planctomycetota</taxon>
        <taxon>Candidatus Uabimicrobiia</taxon>
        <taxon>Candidatus Uabimicrobiales</taxon>
        <taxon>Candidatus Uabimicrobiaceae</taxon>
        <taxon>Candidatus Uabimicrobium</taxon>
    </lineage>
</organism>
<dbReference type="EMBL" id="AP019860">
    <property type="protein sequence ID" value="BBM82282.1"/>
    <property type="molecule type" value="Genomic_DNA"/>
</dbReference>
<dbReference type="OrthoDB" id="1550909at2"/>
<name>A0A5S9IJ14_UABAM</name>
<dbReference type="KEGG" id="uam:UABAM_00625"/>